<dbReference type="Proteomes" id="UP001169764">
    <property type="component" value="Unassembled WGS sequence"/>
</dbReference>
<accession>A0ABT8Y6X5</accession>
<sequence length="381" mass="43180">MAENAVITKELATGQFTDELLDRMRGLIGTELRTDSCINNEYATRIAILRMCEGIGDDNPLWTDPAYGATTVHGGLIAPPSFIFACMASVQFGWPGLGGFHAETIIDFFRPIREGDKITPRVYFDGFDGPSESNFAGRRIKDYIRQEYWNQDGELIARFICSRMRFERTEMQARRESRKIELPHPWTDEQIEQIENDMLAEVPRGATPRYWDDVNVGDELDLVTKGPIGLTDEIAFVSAGAAPIPRIAAHRISLQRYRKHPKWAFRDPKTHALEPVYSVHYNDYAASLQGAQAAYDVGIQRTCWQLHSLTNWMGDDGEIKQATSQYRAHVYLSDVVRLGGRIEAKEIDDEGNHVVKIKTWAMNQRGDNCMPGTAIVRLPKR</sequence>
<gene>
    <name evidence="2" type="ORF">Q4F19_06630</name>
</gene>
<dbReference type="EMBL" id="JAUOTP010000002">
    <property type="protein sequence ID" value="MDO6414051.1"/>
    <property type="molecule type" value="Genomic_DNA"/>
</dbReference>
<dbReference type="InterPro" id="IPR029069">
    <property type="entry name" value="HotDog_dom_sf"/>
</dbReference>
<evidence type="ECO:0000313" key="3">
    <source>
        <dbReference type="Proteomes" id="UP001169764"/>
    </source>
</evidence>
<reference evidence="2" key="1">
    <citation type="submission" date="2023-07" db="EMBL/GenBank/DDBJ databases">
        <authorList>
            <person name="Kim M."/>
        </authorList>
    </citation>
    <scope>NUCLEOTIDE SEQUENCE</scope>
    <source>
        <strain evidence="2">BIUV-7</strain>
    </source>
</reference>
<evidence type="ECO:0000313" key="2">
    <source>
        <dbReference type="EMBL" id="MDO6414051.1"/>
    </source>
</evidence>
<evidence type="ECO:0000259" key="1">
    <source>
        <dbReference type="Pfam" id="PF13452"/>
    </source>
</evidence>
<proteinExistence type="predicted"/>
<feature type="domain" description="FAS1-like dehydratase" evidence="1">
    <location>
        <begin position="48"/>
        <end position="157"/>
    </location>
</feature>
<dbReference type="SUPFAM" id="SSF54637">
    <property type="entry name" value="Thioesterase/thiol ester dehydrase-isomerase"/>
    <property type="match status" value="2"/>
</dbReference>
<comment type="caution">
    <text evidence="2">The sequence shown here is derived from an EMBL/GenBank/DDBJ whole genome shotgun (WGS) entry which is preliminary data.</text>
</comment>
<dbReference type="CDD" id="cd03441">
    <property type="entry name" value="R_hydratase_like"/>
    <property type="match status" value="1"/>
</dbReference>
<keyword evidence="3" id="KW-1185">Reference proteome</keyword>
<dbReference type="RefSeq" id="WP_303540901.1">
    <property type="nucleotide sequence ID" value="NZ_JAUOTP010000002.1"/>
</dbReference>
<protein>
    <submittedName>
        <fullName evidence="2">MaoC family dehydratase N-terminal domain-containing protein</fullName>
    </submittedName>
</protein>
<organism evidence="2 3">
    <name type="scientific">Sphingomonas natans</name>
    <dbReference type="NCBI Taxonomy" id="3063330"/>
    <lineage>
        <taxon>Bacteria</taxon>
        <taxon>Pseudomonadati</taxon>
        <taxon>Pseudomonadota</taxon>
        <taxon>Alphaproteobacteria</taxon>
        <taxon>Sphingomonadales</taxon>
        <taxon>Sphingomonadaceae</taxon>
        <taxon>Sphingomonas</taxon>
    </lineage>
</organism>
<name>A0ABT8Y6X5_9SPHN</name>
<dbReference type="Gene3D" id="3.10.129.10">
    <property type="entry name" value="Hotdog Thioesterase"/>
    <property type="match status" value="2"/>
</dbReference>
<dbReference type="InterPro" id="IPR039569">
    <property type="entry name" value="FAS1-like_DH_region"/>
</dbReference>
<dbReference type="Pfam" id="PF13452">
    <property type="entry name" value="FAS1_DH_region"/>
    <property type="match status" value="1"/>
</dbReference>